<evidence type="ECO:0000313" key="5">
    <source>
        <dbReference type="Proteomes" id="UP000184514"/>
    </source>
</evidence>
<dbReference type="EC" id="5.1.3.3" evidence="4"/>
<dbReference type="Proteomes" id="UP000184514">
    <property type="component" value="Unassembled WGS sequence"/>
</dbReference>
<keyword evidence="5" id="KW-1185">Reference proteome</keyword>
<keyword evidence="2 4" id="KW-0413">Isomerase</keyword>
<dbReference type="CDD" id="cd09019">
    <property type="entry name" value="galactose_mutarotase_like"/>
    <property type="match status" value="1"/>
</dbReference>
<proteinExistence type="inferred from homology"/>
<dbReference type="InterPro" id="IPR011013">
    <property type="entry name" value="Gal_mutarotase_sf_dom"/>
</dbReference>
<keyword evidence="3" id="KW-0119">Carbohydrate metabolism</keyword>
<dbReference type="GO" id="GO:0006006">
    <property type="term" value="P:glucose metabolic process"/>
    <property type="evidence" value="ECO:0007669"/>
    <property type="project" value="TreeGrafter"/>
</dbReference>
<organism evidence="4 5">
    <name type="scientific">Planktotalea frisia</name>
    <dbReference type="NCBI Taxonomy" id="696762"/>
    <lineage>
        <taxon>Bacteria</taxon>
        <taxon>Pseudomonadati</taxon>
        <taxon>Pseudomonadota</taxon>
        <taxon>Alphaproteobacteria</taxon>
        <taxon>Rhodobacterales</taxon>
        <taxon>Paracoccaceae</taxon>
        <taxon>Planktotalea</taxon>
    </lineage>
</organism>
<accession>A0A1L9NU64</accession>
<name>A0A1L9NU64_9RHOB</name>
<dbReference type="EMBL" id="MLCB01000165">
    <property type="protein sequence ID" value="OJI92840.1"/>
    <property type="molecule type" value="Genomic_DNA"/>
</dbReference>
<evidence type="ECO:0000256" key="1">
    <source>
        <dbReference type="ARBA" id="ARBA00006206"/>
    </source>
</evidence>
<dbReference type="InterPro" id="IPR008183">
    <property type="entry name" value="Aldose_1/G6P_1-epimerase"/>
</dbReference>
<comment type="caution">
    <text evidence="4">The sequence shown here is derived from an EMBL/GenBank/DDBJ whole genome shotgun (WGS) entry which is preliminary data.</text>
</comment>
<evidence type="ECO:0000313" key="4">
    <source>
        <dbReference type="EMBL" id="OJI92840.1"/>
    </source>
</evidence>
<evidence type="ECO:0000256" key="2">
    <source>
        <dbReference type="ARBA" id="ARBA00023235"/>
    </source>
</evidence>
<dbReference type="GO" id="GO:0033499">
    <property type="term" value="P:galactose catabolic process via UDP-galactose, Leloir pathway"/>
    <property type="evidence" value="ECO:0007669"/>
    <property type="project" value="TreeGrafter"/>
</dbReference>
<dbReference type="GO" id="GO:0030246">
    <property type="term" value="F:carbohydrate binding"/>
    <property type="evidence" value="ECO:0007669"/>
    <property type="project" value="InterPro"/>
</dbReference>
<comment type="similarity">
    <text evidence="1">Belongs to the aldose epimerase family.</text>
</comment>
<dbReference type="GO" id="GO:0004034">
    <property type="term" value="F:aldose 1-epimerase activity"/>
    <property type="evidence" value="ECO:0007669"/>
    <property type="project" value="UniProtKB-EC"/>
</dbReference>
<dbReference type="OrthoDB" id="9779408at2"/>
<dbReference type="SUPFAM" id="SSF74650">
    <property type="entry name" value="Galactose mutarotase-like"/>
    <property type="match status" value="1"/>
</dbReference>
<evidence type="ECO:0000256" key="3">
    <source>
        <dbReference type="ARBA" id="ARBA00023277"/>
    </source>
</evidence>
<dbReference type="AlphaFoldDB" id="A0A1L9NU64"/>
<protein>
    <submittedName>
        <fullName evidence="4">Aldose 1-epimerase</fullName>
        <ecNumber evidence="4">5.1.3.3</ecNumber>
    </submittedName>
</protein>
<dbReference type="PANTHER" id="PTHR10091">
    <property type="entry name" value="ALDOSE-1-EPIMERASE"/>
    <property type="match status" value="1"/>
</dbReference>
<dbReference type="Gene3D" id="2.70.98.10">
    <property type="match status" value="1"/>
</dbReference>
<dbReference type="InterPro" id="IPR014718">
    <property type="entry name" value="GH-type_carb-bd"/>
</dbReference>
<sequence>MTLHSICLSGGNFCVTDVFGHMPDGRLVERVTLASDDLSVSIITYGASLQKVEIGGQNVILSGDTLEDYVEHLMYFGAIVGRVANRIGQGRANVAGREINLDKNEESGNCLHGGPDGSSQMVWTLQNQSAMHAVLTLHMPDGHMGFPGALDVTARYSLEGATLRLEISAESDQETLCAFASHGYWTLSDEANINAHEMRIAAQQYLLIDANKVPTGEQRNVAGTQFDFRQIREIGTAQMDHNFCIRPERGALEPVLWLKSKASGIALEVASTEAGVQIYDATHLGRVGLAIEPQVWPDAVNHEGFPSMVLKAGETCKSVTEFRFSKSAHS</sequence>
<reference evidence="4 5" key="1">
    <citation type="submission" date="2016-10" db="EMBL/GenBank/DDBJ databases">
        <title>Genome sequence of Planktotalea frisia SH6-1.</title>
        <authorList>
            <person name="Poehlein A."/>
            <person name="Bakenhus I."/>
            <person name="Voget S."/>
            <person name="Brinkhoff T."/>
            <person name="Simon M."/>
        </authorList>
    </citation>
    <scope>NUCLEOTIDE SEQUENCE [LARGE SCALE GENOMIC DNA]</scope>
    <source>
        <strain evidence="4 5">SH6-1</strain>
    </source>
</reference>
<gene>
    <name evidence="4" type="primary">mro</name>
    <name evidence="4" type="ORF">PFRI_29550</name>
</gene>
<dbReference type="InterPro" id="IPR047215">
    <property type="entry name" value="Galactose_mutarotase-like"/>
</dbReference>
<dbReference type="STRING" id="696762.PFRI_29550"/>
<dbReference type="PANTHER" id="PTHR10091:SF49">
    <property type="entry name" value="ALDOSE 1-EPIMERASE"/>
    <property type="match status" value="1"/>
</dbReference>
<dbReference type="Pfam" id="PF01263">
    <property type="entry name" value="Aldose_epim"/>
    <property type="match status" value="1"/>
</dbReference>